<proteinExistence type="predicted"/>
<comment type="caution">
    <text evidence="1">The sequence shown here is derived from an EMBL/GenBank/DDBJ whole genome shotgun (WGS) entry which is preliminary data.</text>
</comment>
<organism evidence="1 2">
    <name type="scientific">Dreissena polymorpha</name>
    <name type="common">Zebra mussel</name>
    <name type="synonym">Mytilus polymorpha</name>
    <dbReference type="NCBI Taxonomy" id="45954"/>
    <lineage>
        <taxon>Eukaryota</taxon>
        <taxon>Metazoa</taxon>
        <taxon>Spiralia</taxon>
        <taxon>Lophotrochozoa</taxon>
        <taxon>Mollusca</taxon>
        <taxon>Bivalvia</taxon>
        <taxon>Autobranchia</taxon>
        <taxon>Heteroconchia</taxon>
        <taxon>Euheterodonta</taxon>
        <taxon>Imparidentia</taxon>
        <taxon>Neoheterodontei</taxon>
        <taxon>Myida</taxon>
        <taxon>Dreissenoidea</taxon>
        <taxon>Dreissenidae</taxon>
        <taxon>Dreissena</taxon>
    </lineage>
</organism>
<evidence type="ECO:0000313" key="2">
    <source>
        <dbReference type="Proteomes" id="UP000828390"/>
    </source>
</evidence>
<gene>
    <name evidence="1" type="ORF">DPMN_006304</name>
</gene>
<reference evidence="1" key="2">
    <citation type="submission" date="2020-11" db="EMBL/GenBank/DDBJ databases">
        <authorList>
            <person name="McCartney M.A."/>
            <person name="Auch B."/>
            <person name="Kono T."/>
            <person name="Mallez S."/>
            <person name="Becker A."/>
            <person name="Gohl D.M."/>
            <person name="Silverstein K.A.T."/>
            <person name="Koren S."/>
            <person name="Bechman K.B."/>
            <person name="Herman A."/>
            <person name="Abrahante J.E."/>
            <person name="Garbe J."/>
        </authorList>
    </citation>
    <scope>NUCLEOTIDE SEQUENCE</scope>
    <source>
        <strain evidence="1">Duluth1</strain>
        <tissue evidence="1">Whole animal</tissue>
    </source>
</reference>
<name>A0A9D4MTV6_DREPO</name>
<dbReference type="AlphaFoldDB" id="A0A9D4MTV6"/>
<protein>
    <submittedName>
        <fullName evidence="1">Uncharacterized protein</fullName>
    </submittedName>
</protein>
<reference evidence="1" key="1">
    <citation type="journal article" date="2019" name="bioRxiv">
        <title>The Genome of the Zebra Mussel, Dreissena polymorpha: A Resource for Invasive Species Research.</title>
        <authorList>
            <person name="McCartney M.A."/>
            <person name="Auch B."/>
            <person name="Kono T."/>
            <person name="Mallez S."/>
            <person name="Zhang Y."/>
            <person name="Obille A."/>
            <person name="Becker A."/>
            <person name="Abrahante J.E."/>
            <person name="Garbe J."/>
            <person name="Badalamenti J.P."/>
            <person name="Herman A."/>
            <person name="Mangelson H."/>
            <person name="Liachko I."/>
            <person name="Sullivan S."/>
            <person name="Sone E.D."/>
            <person name="Koren S."/>
            <person name="Silverstein K.A.T."/>
            <person name="Beckman K.B."/>
            <person name="Gohl D.M."/>
        </authorList>
    </citation>
    <scope>NUCLEOTIDE SEQUENCE</scope>
    <source>
        <strain evidence="1">Duluth1</strain>
        <tissue evidence="1">Whole animal</tissue>
    </source>
</reference>
<sequence>MFIGLTASKLVTRSSCTDVKMVLVMHRLSYIKAGKVLLQKIPINNMLLKTASAVDPSARGHSETIRLHKNLLELVKNNLSEEEVIKFLQEIYQYQLDPTLPHFNSNTRIDN</sequence>
<dbReference type="Proteomes" id="UP000828390">
    <property type="component" value="Unassembled WGS sequence"/>
</dbReference>
<dbReference type="EMBL" id="JAIWYP010000001">
    <property type="protein sequence ID" value="KAH3882368.1"/>
    <property type="molecule type" value="Genomic_DNA"/>
</dbReference>
<evidence type="ECO:0000313" key="1">
    <source>
        <dbReference type="EMBL" id="KAH3882368.1"/>
    </source>
</evidence>
<accession>A0A9D4MTV6</accession>
<keyword evidence="2" id="KW-1185">Reference proteome</keyword>